<feature type="non-terminal residue" evidence="2">
    <location>
        <position position="1"/>
    </location>
</feature>
<evidence type="ECO:0000313" key="2">
    <source>
        <dbReference type="EMBL" id="NXO00315.1"/>
    </source>
</evidence>
<feature type="region of interest" description="Disordered" evidence="1">
    <location>
        <begin position="1"/>
        <end position="128"/>
    </location>
</feature>
<dbReference type="AlphaFoldDB" id="A0A7L1NK62"/>
<proteinExistence type="predicted"/>
<evidence type="ECO:0000313" key="3">
    <source>
        <dbReference type="Proteomes" id="UP000565785"/>
    </source>
</evidence>
<organism evidence="2 3">
    <name type="scientific">Rhinopomastus cyanomelas</name>
    <name type="common">Common scimitarbill</name>
    <dbReference type="NCBI Taxonomy" id="113115"/>
    <lineage>
        <taxon>Eukaryota</taxon>
        <taxon>Metazoa</taxon>
        <taxon>Chordata</taxon>
        <taxon>Craniata</taxon>
        <taxon>Vertebrata</taxon>
        <taxon>Euteleostomi</taxon>
        <taxon>Archelosauria</taxon>
        <taxon>Archosauria</taxon>
        <taxon>Dinosauria</taxon>
        <taxon>Saurischia</taxon>
        <taxon>Theropoda</taxon>
        <taxon>Coelurosauria</taxon>
        <taxon>Aves</taxon>
        <taxon>Neognathae</taxon>
        <taxon>Neoaves</taxon>
        <taxon>Telluraves</taxon>
        <taxon>Coraciimorphae</taxon>
        <taxon>Bucerotiformes</taxon>
        <taxon>Rhinopomastidae</taxon>
        <taxon>Rhinopomastus</taxon>
    </lineage>
</organism>
<dbReference type="Proteomes" id="UP000565785">
    <property type="component" value="Unassembled WGS sequence"/>
</dbReference>
<name>A0A7L1NK62_RHICY</name>
<feature type="non-terminal residue" evidence="2">
    <location>
        <position position="174"/>
    </location>
</feature>
<protein>
    <submittedName>
        <fullName evidence="2">GP179 protein</fullName>
    </submittedName>
</protein>
<feature type="compositionally biased region" description="Basic and acidic residues" evidence="1">
    <location>
        <begin position="61"/>
        <end position="82"/>
    </location>
</feature>
<gene>
    <name evidence="2" type="primary">Gpr179_1</name>
    <name evidence="2" type="ORF">RHICYA_R15791</name>
</gene>
<accession>A0A7L1NK62</accession>
<keyword evidence="3" id="KW-1185">Reference proteome</keyword>
<reference evidence="2 3" key="1">
    <citation type="submission" date="2019-09" db="EMBL/GenBank/DDBJ databases">
        <title>Bird 10,000 Genomes (B10K) Project - Family phase.</title>
        <authorList>
            <person name="Zhang G."/>
        </authorList>
    </citation>
    <scope>NUCLEOTIDE SEQUENCE [LARGE SCALE GENOMIC DNA]</scope>
    <source>
        <strain evidence="2">B10K-DU-002-35</strain>
        <tissue evidence="2">Muscle</tissue>
    </source>
</reference>
<dbReference type="EMBL" id="VXBP01007180">
    <property type="protein sequence ID" value="NXO00315.1"/>
    <property type="molecule type" value="Genomic_DNA"/>
</dbReference>
<sequence>KSTSKKSQSEESVKAEVCPWDAPEAEATAKAEICPWEVAAPPSTQKKPRQDKDSLSLVSKSSKEPGDRKSGREEKSIRDRESICPWETTGTEDTPAKPPSKSPALPKSSSKKSQSEESVKAEVCPWEVPEAEATAKADICSWEVAAAPPEKGPSPAKLGLPLEKASVPQPPEES</sequence>
<feature type="region of interest" description="Disordered" evidence="1">
    <location>
        <begin position="146"/>
        <end position="174"/>
    </location>
</feature>
<feature type="compositionally biased region" description="Low complexity" evidence="1">
    <location>
        <begin position="102"/>
        <end position="112"/>
    </location>
</feature>
<comment type="caution">
    <text evidence="2">The sequence shown here is derived from an EMBL/GenBank/DDBJ whole genome shotgun (WGS) entry which is preliminary data.</text>
</comment>
<evidence type="ECO:0000256" key="1">
    <source>
        <dbReference type="SAM" id="MobiDB-lite"/>
    </source>
</evidence>
<dbReference type="OrthoDB" id="5823771at2759"/>